<reference evidence="3" key="2">
    <citation type="submission" date="2015-01" db="EMBL/GenBank/DDBJ databases">
        <title>Evolutionary Origins and Diversification of the Mycorrhizal Mutualists.</title>
        <authorList>
            <consortium name="DOE Joint Genome Institute"/>
            <consortium name="Mycorrhizal Genomics Consortium"/>
            <person name="Kohler A."/>
            <person name="Kuo A."/>
            <person name="Nagy L.G."/>
            <person name="Floudas D."/>
            <person name="Copeland A."/>
            <person name="Barry K.W."/>
            <person name="Cichocki N."/>
            <person name="Veneault-Fourrey C."/>
            <person name="LaButti K."/>
            <person name="Lindquist E.A."/>
            <person name="Lipzen A."/>
            <person name="Lundell T."/>
            <person name="Morin E."/>
            <person name="Murat C."/>
            <person name="Riley R."/>
            <person name="Ohm R."/>
            <person name="Sun H."/>
            <person name="Tunlid A."/>
            <person name="Henrissat B."/>
            <person name="Grigoriev I.V."/>
            <person name="Hibbett D.S."/>
            <person name="Martin F."/>
        </authorList>
    </citation>
    <scope>NUCLEOTIDE SEQUENCE [LARGE SCALE GENOMIC DNA]</scope>
    <source>
        <strain evidence="3">MAFF 305830</strain>
    </source>
</reference>
<name>A0A0C3AS10_SERVB</name>
<dbReference type="PANTHER" id="PTHR11571:SF263">
    <property type="entry name" value="GLUTATHIONE S-TRANSFERASE"/>
    <property type="match status" value="1"/>
</dbReference>
<keyword evidence="3" id="KW-1185">Reference proteome</keyword>
<feature type="domain" description="Glutathione S-transferase C-terminal" evidence="1">
    <location>
        <begin position="118"/>
        <end position="238"/>
    </location>
</feature>
<dbReference type="GO" id="GO:0006749">
    <property type="term" value="P:glutathione metabolic process"/>
    <property type="evidence" value="ECO:0007669"/>
    <property type="project" value="TreeGrafter"/>
</dbReference>
<dbReference type="OrthoDB" id="414243at2759"/>
<dbReference type="Gene3D" id="1.20.1050.10">
    <property type="match status" value="1"/>
</dbReference>
<gene>
    <name evidence="2" type="ORF">M408DRAFT_330072</name>
</gene>
<dbReference type="PANTHER" id="PTHR11571">
    <property type="entry name" value="GLUTATHIONE S-TRANSFERASE"/>
    <property type="match status" value="1"/>
</dbReference>
<dbReference type="SUPFAM" id="SSF47616">
    <property type="entry name" value="GST C-terminal domain-like"/>
    <property type="match status" value="1"/>
</dbReference>
<dbReference type="InterPro" id="IPR004046">
    <property type="entry name" value="GST_C"/>
</dbReference>
<evidence type="ECO:0000313" key="3">
    <source>
        <dbReference type="Proteomes" id="UP000054097"/>
    </source>
</evidence>
<sequence>MTKSPHYTLHYWGGIPGRGEFVRLVFEFTETHYKDPKKPAPLLSNTGATSHPPHCAPPILELSNGSYISQTANILAYLAPRLGLDGVTEGMSAEDADVRRAHVNQLVLTICDLNDEAHDVHHPISNRLYYDDQKPEAARRATEFRSWRLPKFLSYFALVLRENAECSNASGANAPAYPRVIGTKTTTADIALFHVMNGLEHAFPKRTAALRQDEGLAEVWKLVDGVREEPTLKAYLGSKRRAEFGQGIFRHYPELDGDE</sequence>
<dbReference type="STRING" id="933852.A0A0C3AS10"/>
<dbReference type="InterPro" id="IPR050213">
    <property type="entry name" value="GST_superfamily"/>
</dbReference>
<dbReference type="AlphaFoldDB" id="A0A0C3AS10"/>
<evidence type="ECO:0000313" key="2">
    <source>
        <dbReference type="EMBL" id="KIM27355.1"/>
    </source>
</evidence>
<dbReference type="InterPro" id="IPR036249">
    <property type="entry name" value="Thioredoxin-like_sf"/>
</dbReference>
<protein>
    <recommendedName>
        <fullName evidence="1">Glutathione S-transferase C-terminal domain-containing protein</fullName>
    </recommendedName>
</protein>
<dbReference type="GO" id="GO:0004364">
    <property type="term" value="F:glutathione transferase activity"/>
    <property type="evidence" value="ECO:0007669"/>
    <property type="project" value="TreeGrafter"/>
</dbReference>
<evidence type="ECO:0000259" key="1">
    <source>
        <dbReference type="Pfam" id="PF14497"/>
    </source>
</evidence>
<organism evidence="2 3">
    <name type="scientific">Serendipita vermifera MAFF 305830</name>
    <dbReference type="NCBI Taxonomy" id="933852"/>
    <lineage>
        <taxon>Eukaryota</taxon>
        <taxon>Fungi</taxon>
        <taxon>Dikarya</taxon>
        <taxon>Basidiomycota</taxon>
        <taxon>Agaricomycotina</taxon>
        <taxon>Agaricomycetes</taxon>
        <taxon>Sebacinales</taxon>
        <taxon>Serendipitaceae</taxon>
        <taxon>Serendipita</taxon>
    </lineage>
</organism>
<proteinExistence type="predicted"/>
<dbReference type="HOGENOM" id="CLU_039475_0_1_1"/>
<dbReference type="EMBL" id="KN824299">
    <property type="protein sequence ID" value="KIM27355.1"/>
    <property type="molecule type" value="Genomic_DNA"/>
</dbReference>
<dbReference type="Pfam" id="PF14497">
    <property type="entry name" value="GST_C_3"/>
    <property type="match status" value="1"/>
</dbReference>
<dbReference type="InterPro" id="IPR036282">
    <property type="entry name" value="Glutathione-S-Trfase_C_sf"/>
</dbReference>
<accession>A0A0C3AS10</accession>
<dbReference type="Gene3D" id="3.40.30.10">
    <property type="entry name" value="Glutaredoxin"/>
    <property type="match status" value="1"/>
</dbReference>
<reference evidence="2 3" key="1">
    <citation type="submission" date="2014-04" db="EMBL/GenBank/DDBJ databases">
        <authorList>
            <consortium name="DOE Joint Genome Institute"/>
            <person name="Kuo A."/>
            <person name="Zuccaro A."/>
            <person name="Kohler A."/>
            <person name="Nagy L.G."/>
            <person name="Floudas D."/>
            <person name="Copeland A."/>
            <person name="Barry K.W."/>
            <person name="Cichocki N."/>
            <person name="Veneault-Fourrey C."/>
            <person name="LaButti K."/>
            <person name="Lindquist E.A."/>
            <person name="Lipzen A."/>
            <person name="Lundell T."/>
            <person name="Morin E."/>
            <person name="Murat C."/>
            <person name="Sun H."/>
            <person name="Tunlid A."/>
            <person name="Henrissat B."/>
            <person name="Grigoriev I.V."/>
            <person name="Hibbett D.S."/>
            <person name="Martin F."/>
            <person name="Nordberg H.P."/>
            <person name="Cantor M.N."/>
            <person name="Hua S.X."/>
        </authorList>
    </citation>
    <scope>NUCLEOTIDE SEQUENCE [LARGE SCALE GENOMIC DNA]</scope>
    <source>
        <strain evidence="2 3">MAFF 305830</strain>
    </source>
</reference>
<dbReference type="SUPFAM" id="SSF52833">
    <property type="entry name" value="Thioredoxin-like"/>
    <property type="match status" value="1"/>
</dbReference>
<dbReference type="Proteomes" id="UP000054097">
    <property type="component" value="Unassembled WGS sequence"/>
</dbReference>